<organism evidence="2 3">
    <name type="scientific">Leptomonas seymouri</name>
    <dbReference type="NCBI Taxonomy" id="5684"/>
    <lineage>
        <taxon>Eukaryota</taxon>
        <taxon>Discoba</taxon>
        <taxon>Euglenozoa</taxon>
        <taxon>Kinetoplastea</taxon>
        <taxon>Metakinetoplastina</taxon>
        <taxon>Trypanosomatida</taxon>
        <taxon>Trypanosomatidae</taxon>
        <taxon>Leishmaniinae</taxon>
        <taxon>Leptomonas</taxon>
    </lineage>
</organism>
<dbReference type="PANTHER" id="PTHR37028">
    <property type="entry name" value="UNNAMED PRODUCT-RELATED"/>
    <property type="match status" value="1"/>
</dbReference>
<comment type="caution">
    <text evidence="2">The sequence shown here is derived from an EMBL/GenBank/DDBJ whole genome shotgun (WGS) entry which is preliminary data.</text>
</comment>
<dbReference type="OrthoDB" id="273530at2759"/>
<dbReference type="OMA" id="WQSTQAS"/>
<feature type="region of interest" description="Disordered" evidence="1">
    <location>
        <begin position="1"/>
        <end position="48"/>
    </location>
</feature>
<reference evidence="2 3" key="1">
    <citation type="journal article" date="2015" name="PLoS Pathog.">
        <title>Leptomonas seymouri: Adaptations to the Dixenous Life Cycle Analyzed by Genome Sequencing, Transcriptome Profiling and Co-infection with Leishmania donovani.</title>
        <authorList>
            <person name="Kraeva N."/>
            <person name="Butenko A."/>
            <person name="Hlavacova J."/>
            <person name="Kostygov A."/>
            <person name="Myskova J."/>
            <person name="Grybchuk D."/>
            <person name="Lestinova T."/>
            <person name="Votypka J."/>
            <person name="Volf P."/>
            <person name="Opperdoes F."/>
            <person name="Flegontov P."/>
            <person name="Lukes J."/>
            <person name="Yurchenko V."/>
        </authorList>
    </citation>
    <scope>NUCLEOTIDE SEQUENCE [LARGE SCALE GENOMIC DNA]</scope>
    <source>
        <strain evidence="2 3">ATCC 30220</strain>
    </source>
</reference>
<evidence type="ECO:0000313" key="3">
    <source>
        <dbReference type="Proteomes" id="UP000038009"/>
    </source>
</evidence>
<feature type="compositionally biased region" description="Basic and acidic residues" evidence="1">
    <location>
        <begin position="585"/>
        <end position="597"/>
    </location>
</feature>
<dbReference type="EMBL" id="LJSK01000034">
    <property type="protein sequence ID" value="KPI88992.1"/>
    <property type="molecule type" value="Genomic_DNA"/>
</dbReference>
<keyword evidence="3" id="KW-1185">Reference proteome</keyword>
<feature type="region of interest" description="Disordered" evidence="1">
    <location>
        <begin position="555"/>
        <end position="604"/>
    </location>
</feature>
<feature type="region of interest" description="Disordered" evidence="1">
    <location>
        <begin position="440"/>
        <end position="473"/>
    </location>
</feature>
<evidence type="ECO:0008006" key="4">
    <source>
        <dbReference type="Google" id="ProtNLM"/>
    </source>
</evidence>
<proteinExistence type="predicted"/>
<accession>A0A0N1I6T1</accession>
<feature type="region of interest" description="Disordered" evidence="1">
    <location>
        <begin position="646"/>
        <end position="673"/>
    </location>
</feature>
<feature type="compositionally biased region" description="Polar residues" evidence="1">
    <location>
        <begin position="459"/>
        <end position="473"/>
    </location>
</feature>
<dbReference type="Proteomes" id="UP000038009">
    <property type="component" value="Unassembled WGS sequence"/>
</dbReference>
<evidence type="ECO:0000313" key="2">
    <source>
        <dbReference type="EMBL" id="KPI88992.1"/>
    </source>
</evidence>
<feature type="compositionally biased region" description="Low complexity" evidence="1">
    <location>
        <begin position="572"/>
        <end position="584"/>
    </location>
</feature>
<protein>
    <recommendedName>
        <fullName evidence="4">200 kDa antigen p200</fullName>
    </recommendedName>
</protein>
<feature type="compositionally biased region" description="Basic and acidic residues" evidence="1">
    <location>
        <begin position="360"/>
        <end position="375"/>
    </location>
</feature>
<dbReference type="AlphaFoldDB" id="A0A0N1I6T1"/>
<dbReference type="VEuPathDB" id="TriTrypDB:Lsey_0034_0070"/>
<feature type="compositionally biased region" description="Acidic residues" evidence="1">
    <location>
        <begin position="1"/>
        <end position="10"/>
    </location>
</feature>
<feature type="region of interest" description="Disordered" evidence="1">
    <location>
        <begin position="82"/>
        <end position="127"/>
    </location>
</feature>
<feature type="region of interest" description="Disordered" evidence="1">
    <location>
        <begin position="351"/>
        <end position="406"/>
    </location>
</feature>
<feature type="region of interest" description="Disordered" evidence="1">
    <location>
        <begin position="840"/>
        <end position="861"/>
    </location>
</feature>
<feature type="compositionally biased region" description="Low complexity" evidence="1">
    <location>
        <begin position="732"/>
        <end position="755"/>
    </location>
</feature>
<sequence>MFSDSDEDEQYTVHEVDRKKDADPLLEVSPHDAEVTEMADADNAAATSPLARYYRLGTQQRHAFDEHMRRLKEEALRLTQEREFRQQHPFRPLRETAASSTLGVSSERAGENPPNAQHTEVPAEERVETVNTATTPVKPVFDRLAAQAVQLELRRRHREEQKRRAEAAALRGAFQPEINRQPPVDTDLLRHLDNIPVEERLLHYGEAVARERQRRQEMKALEEKAALRAAQRSVIGDRSRELQEMDPDGRRRVYEEFHRRSQRFLAEKEQHRLRAEEEAAGTFSFQPQISATSVALDEARQKELLNARKSELQQLLDRSTEDAFFTVSQQSTSVGHDTSRRSDALYAQAVARQRRQSHPLSRDKKVDVADERGSALDRVTQQNRSDTSPEKEGGAPYRPQTNPTSDRWIASGPHRHFFEQDFVHRQALYEQVKKEEASLKAAARQSRASSPNVGRDTARSNATEMSAATTSPRKLSTKALNERLYYSAKTAGEVAQRRCEATLNARECPFHPELSPGTHYVLQRMKHTRDGDVVKRLTSGASPYAHKRVEIAPDKRDLYRPVPSAQSLKRTSALAASPSIPSIPSKEDTGAEPAEKPARKRSALTRDQIEHFYQRQMNFLQERQDLIQERKESESVQELVECTFRPRTNTDQRDSTSAAPRMTGSAATLEDQAPSVNRVTGVAGFLERQRMARQRKAEREEALRTMGLPRYKPTGSVSFVNGTTLLNPFTLQTAQRQRRPSSSSSPPMHRTTSPTEEGKFVGVSPTWVNGLISSERALYNALENSKKYPASSTAPLFPLPGYTRFDDGEEGTYADDAEAYTEAANESGCYGEVRHNCMPRPSLRQIHPTRRGRSAEASREKTSLFSSISASAFSGRSLASGSSELHADEQYGVKRSKSATKPALKTATTADLTFSAQRRKQKRSVSFALDRSASSPRDVHTVPIVSSHVDPVRHRFL</sequence>
<feature type="compositionally biased region" description="Basic and acidic residues" evidence="1">
    <location>
        <begin position="11"/>
        <end position="34"/>
    </location>
</feature>
<name>A0A0N1I6T1_LEPSE</name>
<gene>
    <name evidence="2" type="ORF">ABL78_1876</name>
</gene>
<evidence type="ECO:0000256" key="1">
    <source>
        <dbReference type="SAM" id="MobiDB-lite"/>
    </source>
</evidence>
<feature type="region of interest" description="Disordered" evidence="1">
    <location>
        <begin position="730"/>
        <end position="761"/>
    </location>
</feature>
<dbReference type="PANTHER" id="PTHR37028:SF8">
    <property type="entry name" value="200 KDA ANTIGEN P200"/>
    <property type="match status" value="1"/>
</dbReference>